<accession>A0ABT2H9J3</accession>
<organism evidence="1 2">
    <name type="scientific">Herbiconiux daphne</name>
    <dbReference type="NCBI Taxonomy" id="2970914"/>
    <lineage>
        <taxon>Bacteria</taxon>
        <taxon>Bacillati</taxon>
        <taxon>Actinomycetota</taxon>
        <taxon>Actinomycetes</taxon>
        <taxon>Micrococcales</taxon>
        <taxon>Microbacteriaceae</taxon>
        <taxon>Herbiconiux</taxon>
    </lineage>
</organism>
<dbReference type="Proteomes" id="UP001165586">
    <property type="component" value="Unassembled WGS sequence"/>
</dbReference>
<name>A0ABT2H9J3_9MICO</name>
<dbReference type="RefSeq" id="WP_259542572.1">
    <property type="nucleotide sequence ID" value="NZ_JANLCJ010000052.1"/>
</dbReference>
<protein>
    <recommendedName>
        <fullName evidence="3">Homing endonuclease LAGLIDADG domain-containing protein</fullName>
    </recommendedName>
</protein>
<evidence type="ECO:0008006" key="3">
    <source>
        <dbReference type="Google" id="ProtNLM"/>
    </source>
</evidence>
<dbReference type="EMBL" id="JANLCJ010000052">
    <property type="protein sequence ID" value="MCS5736542.1"/>
    <property type="molecule type" value="Genomic_DNA"/>
</dbReference>
<evidence type="ECO:0000313" key="2">
    <source>
        <dbReference type="Proteomes" id="UP001165586"/>
    </source>
</evidence>
<sequence>MQVAFSADGTILNDDKGKIRIKKPFKIERLKSLLNEANIPFTEKVEEGNFHSFFFVPPILEKTFTSE</sequence>
<gene>
    <name evidence="1" type="ORF">N1032_22680</name>
</gene>
<proteinExistence type="predicted"/>
<reference evidence="1" key="1">
    <citation type="submission" date="2022-08" db="EMBL/GenBank/DDBJ databases">
        <authorList>
            <person name="Deng Y."/>
            <person name="Han X.-F."/>
            <person name="Zhang Y.-Q."/>
        </authorList>
    </citation>
    <scope>NUCLEOTIDE SEQUENCE</scope>
    <source>
        <strain evidence="1">CPCC 203386</strain>
    </source>
</reference>
<keyword evidence="2" id="KW-1185">Reference proteome</keyword>
<evidence type="ECO:0000313" key="1">
    <source>
        <dbReference type="EMBL" id="MCS5736542.1"/>
    </source>
</evidence>
<comment type="caution">
    <text evidence="1">The sequence shown here is derived from an EMBL/GenBank/DDBJ whole genome shotgun (WGS) entry which is preliminary data.</text>
</comment>